<dbReference type="GO" id="GO:0016757">
    <property type="term" value="F:glycosyltransferase activity"/>
    <property type="evidence" value="ECO:0007669"/>
    <property type="project" value="InterPro"/>
</dbReference>
<sequence length="572" mass="64463">MGERVTAVAVAAADAAATRRMLKQPTPPLEGGDWNVKPPLRLRPSLVSGVAVVLLTLLAISAVLVLRLSSVVHRAVGTVAPVDHVDLIRGSKAVVLPRVPSVKMLSSVRDSQHGAPQPSTRFSPLVLSECLPGMPRYWAPCLAADSRGRISLGEELIFPAFRVDMPRFPDHASRQAFMETLANENGGTMQGHGRVIRDGFVEHMQRHGQNLVIRDAWVSSPSVTSWHANACMEKTINHSVFLDDLAKTCTKVTSEGVEMMARKEEEKQNTRPDDWVGVWTAPAEMMRPSKFRDTASQCEYARRALLVSTPDAWSFQHFLDRSTRVLEQGAHLMDDETQIITSNRVSPAVQDLYELLGISSHRLPQRGHRLIHDMPMAVEELVFACRSYMSHPYFSERFIERLGLVRDDNSHDGIGNSGQNVLLYLDRGRARRIVNDSVLVAYVDAFVKERGHGDVDIVRWTNLSSWKFSTKQTIEYINKQVTVMFGPHGGAFYNQRFARRNTLVLEIMPRERMFLQNWEEASIMGQNYWMYVLESDRAHNLYLSIGHMKNIARIIADHLDKSKPKPLSRSRA</sequence>
<reference evidence="4" key="1">
    <citation type="journal article" date="2019" name="Nat. Commun.">
        <title>Expansion of phycobilisome linker gene families in mesophilic red algae.</title>
        <authorList>
            <person name="Lee J."/>
            <person name="Kim D."/>
            <person name="Bhattacharya D."/>
            <person name="Yoon H.S."/>
        </authorList>
    </citation>
    <scope>NUCLEOTIDE SEQUENCE [LARGE SCALE GENOMIC DNA]</scope>
    <source>
        <strain evidence="4">CCMP 1328</strain>
    </source>
</reference>
<evidence type="ECO:0000313" key="3">
    <source>
        <dbReference type="EMBL" id="KAA8493378.1"/>
    </source>
</evidence>
<evidence type="ECO:0000256" key="1">
    <source>
        <dbReference type="SAM" id="Phobius"/>
    </source>
</evidence>
<dbReference type="OMA" id="MAFRAIR"/>
<protein>
    <recommendedName>
        <fullName evidence="2">Glycosyltransferase 61 catalytic domain-containing protein</fullName>
    </recommendedName>
</protein>
<comment type="caution">
    <text evidence="3">The sequence shown here is derived from an EMBL/GenBank/DDBJ whole genome shotgun (WGS) entry which is preliminary data.</text>
</comment>
<organism evidence="3 4">
    <name type="scientific">Porphyridium purpureum</name>
    <name type="common">Red alga</name>
    <name type="synonym">Porphyridium cruentum</name>
    <dbReference type="NCBI Taxonomy" id="35688"/>
    <lineage>
        <taxon>Eukaryota</taxon>
        <taxon>Rhodophyta</taxon>
        <taxon>Bangiophyceae</taxon>
        <taxon>Porphyridiales</taxon>
        <taxon>Porphyridiaceae</taxon>
        <taxon>Porphyridium</taxon>
    </lineage>
</organism>
<gene>
    <name evidence="3" type="ORF">FVE85_8823</name>
</gene>
<evidence type="ECO:0000259" key="2">
    <source>
        <dbReference type="Pfam" id="PF04577"/>
    </source>
</evidence>
<keyword evidence="1" id="KW-0472">Membrane</keyword>
<keyword evidence="4" id="KW-1185">Reference proteome</keyword>
<keyword evidence="1" id="KW-1133">Transmembrane helix</keyword>
<accession>A0A5J4YQ04</accession>
<dbReference type="AlphaFoldDB" id="A0A5J4YQ04"/>
<feature type="transmembrane region" description="Helical" evidence="1">
    <location>
        <begin position="45"/>
        <end position="66"/>
    </location>
</feature>
<keyword evidence="1" id="KW-0812">Transmembrane</keyword>
<dbReference type="Pfam" id="PF04577">
    <property type="entry name" value="Glyco_transf_61"/>
    <property type="match status" value="1"/>
</dbReference>
<proteinExistence type="predicted"/>
<evidence type="ECO:0000313" key="4">
    <source>
        <dbReference type="Proteomes" id="UP000324585"/>
    </source>
</evidence>
<dbReference type="Proteomes" id="UP000324585">
    <property type="component" value="Unassembled WGS sequence"/>
</dbReference>
<dbReference type="EMBL" id="VRMN01000007">
    <property type="protein sequence ID" value="KAA8493378.1"/>
    <property type="molecule type" value="Genomic_DNA"/>
</dbReference>
<dbReference type="OrthoDB" id="529273at2759"/>
<dbReference type="InterPro" id="IPR049625">
    <property type="entry name" value="Glyco_transf_61_cat"/>
</dbReference>
<name>A0A5J4YQ04_PORPP</name>
<feature type="domain" description="Glycosyltransferase 61 catalytic" evidence="2">
    <location>
        <begin position="334"/>
        <end position="504"/>
    </location>
</feature>